<dbReference type="InterPro" id="IPR001296">
    <property type="entry name" value="Glyco_trans_1"/>
</dbReference>
<feature type="domain" description="Glycosyl transferase family 1" evidence="2">
    <location>
        <begin position="177"/>
        <end position="347"/>
    </location>
</feature>
<feature type="domain" description="Glycosyltransferase subfamily 4-like N-terminal" evidence="3">
    <location>
        <begin position="26"/>
        <end position="169"/>
    </location>
</feature>
<dbReference type="GO" id="GO:0016757">
    <property type="term" value="F:glycosyltransferase activity"/>
    <property type="evidence" value="ECO:0007669"/>
    <property type="project" value="InterPro"/>
</dbReference>
<protein>
    <submittedName>
        <fullName evidence="4">Glycosyltransferase family 4 protein</fullName>
    </submittedName>
</protein>
<dbReference type="AlphaFoldDB" id="A0A846H3K1"/>
<keyword evidence="1 4" id="KW-0808">Transferase</keyword>
<proteinExistence type="predicted"/>
<evidence type="ECO:0000313" key="4">
    <source>
        <dbReference type="EMBL" id="NEU71598.1"/>
    </source>
</evidence>
<evidence type="ECO:0000313" key="5">
    <source>
        <dbReference type="Proteomes" id="UP000031549"/>
    </source>
</evidence>
<name>A0A846H3K1_9CYAN</name>
<keyword evidence="5" id="KW-1185">Reference proteome</keyword>
<dbReference type="PANTHER" id="PTHR46401:SF2">
    <property type="entry name" value="GLYCOSYLTRANSFERASE WBBK-RELATED"/>
    <property type="match status" value="1"/>
</dbReference>
<dbReference type="GO" id="GO:0009103">
    <property type="term" value="P:lipopolysaccharide biosynthetic process"/>
    <property type="evidence" value="ECO:0007669"/>
    <property type="project" value="TreeGrafter"/>
</dbReference>
<evidence type="ECO:0000259" key="2">
    <source>
        <dbReference type="Pfam" id="PF00534"/>
    </source>
</evidence>
<dbReference type="Proteomes" id="UP000031549">
    <property type="component" value="Unassembled WGS sequence"/>
</dbReference>
<dbReference type="PANTHER" id="PTHR46401">
    <property type="entry name" value="GLYCOSYLTRANSFERASE WBBK-RELATED"/>
    <property type="match status" value="1"/>
</dbReference>
<dbReference type="RefSeq" id="WP_039752620.1">
    <property type="nucleotide sequence ID" value="NZ_JTCM02000004.1"/>
</dbReference>
<dbReference type="SUPFAM" id="SSF53756">
    <property type="entry name" value="UDP-Glycosyltransferase/glycogen phosphorylase"/>
    <property type="match status" value="1"/>
</dbReference>
<gene>
    <name evidence="4" type="ORF">PI95_003115</name>
</gene>
<evidence type="ECO:0000259" key="3">
    <source>
        <dbReference type="Pfam" id="PF13439"/>
    </source>
</evidence>
<comment type="caution">
    <text evidence="4">The sequence shown here is derived from an EMBL/GenBank/DDBJ whole genome shotgun (WGS) entry which is preliminary data.</text>
</comment>
<reference evidence="4 5" key="1">
    <citation type="journal article" date="2015" name="Genome Announc.">
        <title>Draft Genome Sequence of Cyanobacterium Hassallia byssoidea Strain VB512170, Isolated from Monuments in India.</title>
        <authorList>
            <person name="Singh D."/>
            <person name="Chandrababunaidu M.M."/>
            <person name="Panda A."/>
            <person name="Sen D."/>
            <person name="Bhattacharyya S."/>
            <person name="Adhikary S.P."/>
            <person name="Tripathy S."/>
        </authorList>
    </citation>
    <scope>NUCLEOTIDE SEQUENCE [LARGE SCALE GENOMIC DNA]</scope>
    <source>
        <strain evidence="4 5">VB512170</strain>
    </source>
</reference>
<sequence length="376" mass="41668">MIISIATGPWLPVPAVQGGAIPRLWQGLAEEFANRGHQVRILCRSYPGQPQTETINGVEYIRRGGLPQSTNIRLDLIKDLLYALLIFPTLPRADILVINDFWLPVFAALRPSSGQIVVNAARFPKGQYRLYTKVACFAAVSQAVKEAIAQEYPLLIPRIKVIPNPIDTSIFFPATSSKFANQEKVILYVGRIHPEKGIHLLVDAFLILAQQISTVKLRIIGPQQENQGGGGDKYLRSLKLQAEKLNIEFLEPIFDVDKLAEAYRQADIFCYPSLAEKGESFGVAPLEAMASGLVPVVSDLPCFRDFIESGKTGYFFNHKNTDAAKNLSATLVSAILNWETTTKMGAKAVQKAQEFSYQQIANAYLSNFEQLLTITK</sequence>
<dbReference type="InterPro" id="IPR028098">
    <property type="entry name" value="Glyco_trans_4-like_N"/>
</dbReference>
<dbReference type="Gene3D" id="3.40.50.2000">
    <property type="entry name" value="Glycogen Phosphorylase B"/>
    <property type="match status" value="2"/>
</dbReference>
<accession>A0A846H3K1</accession>
<dbReference type="CDD" id="cd03801">
    <property type="entry name" value="GT4_PimA-like"/>
    <property type="match status" value="1"/>
</dbReference>
<organism evidence="4 5">
    <name type="scientific">Hassallia byssoidea VB512170</name>
    <dbReference type="NCBI Taxonomy" id="1304833"/>
    <lineage>
        <taxon>Bacteria</taxon>
        <taxon>Bacillati</taxon>
        <taxon>Cyanobacteriota</taxon>
        <taxon>Cyanophyceae</taxon>
        <taxon>Nostocales</taxon>
        <taxon>Tolypothrichaceae</taxon>
        <taxon>Hassallia</taxon>
    </lineage>
</organism>
<dbReference type="EMBL" id="JTCM02000004">
    <property type="protein sequence ID" value="NEU71598.1"/>
    <property type="molecule type" value="Genomic_DNA"/>
</dbReference>
<dbReference type="Pfam" id="PF13439">
    <property type="entry name" value="Glyco_transf_4"/>
    <property type="match status" value="1"/>
</dbReference>
<evidence type="ECO:0000256" key="1">
    <source>
        <dbReference type="ARBA" id="ARBA00022679"/>
    </source>
</evidence>
<dbReference type="Pfam" id="PF00534">
    <property type="entry name" value="Glycos_transf_1"/>
    <property type="match status" value="1"/>
</dbReference>